<comment type="caution">
    <text evidence="10">The sequence shown here is derived from an EMBL/GenBank/DDBJ whole genome shotgun (WGS) entry which is preliminary data.</text>
</comment>
<feature type="binding site" evidence="8">
    <location>
        <position position="35"/>
    </location>
    <ligand>
        <name>[4Fe-4S] cluster</name>
        <dbReference type="ChEBI" id="CHEBI:49883"/>
        <note>4Fe-4S-S-AdoMet</note>
    </ligand>
</feature>
<evidence type="ECO:0000256" key="7">
    <source>
        <dbReference type="ARBA" id="ARBA00023014"/>
    </source>
</evidence>
<evidence type="ECO:0000256" key="6">
    <source>
        <dbReference type="ARBA" id="ARBA00023004"/>
    </source>
</evidence>
<dbReference type="SFLD" id="SFLDF00280">
    <property type="entry name" value="coenzyme_PQQ_synthesis_protein"/>
    <property type="match status" value="1"/>
</dbReference>
<comment type="catalytic activity">
    <reaction evidence="8">
        <text>[PQQ precursor protein] + S-adenosyl-L-methionine = E-Y cross-linked-[PQQ precursor protein] + 5'-deoxyadenosine + L-methionine + H(+)</text>
        <dbReference type="Rhea" id="RHEA:56836"/>
        <dbReference type="Rhea" id="RHEA-COMP:14800"/>
        <dbReference type="Rhea" id="RHEA-COMP:14801"/>
        <dbReference type="ChEBI" id="CHEBI:15378"/>
        <dbReference type="ChEBI" id="CHEBI:17319"/>
        <dbReference type="ChEBI" id="CHEBI:57844"/>
        <dbReference type="ChEBI" id="CHEBI:59789"/>
        <dbReference type="ChEBI" id="CHEBI:141026"/>
        <dbReference type="ChEBI" id="CHEBI:141027"/>
        <dbReference type="EC" id="1.21.98.4"/>
    </reaction>
</comment>
<feature type="binding site" evidence="8">
    <location>
        <position position="31"/>
    </location>
    <ligand>
        <name>[4Fe-4S] cluster</name>
        <dbReference type="ChEBI" id="CHEBI:49883"/>
        <note>4Fe-4S-S-AdoMet</note>
    </ligand>
</feature>
<dbReference type="InterPro" id="IPR013785">
    <property type="entry name" value="Aldolase_TIM"/>
</dbReference>
<dbReference type="GO" id="GO:1904047">
    <property type="term" value="F:S-adenosyl-L-methionine binding"/>
    <property type="evidence" value="ECO:0007669"/>
    <property type="project" value="UniProtKB-UniRule"/>
</dbReference>
<dbReference type="HAMAP" id="MF_00660">
    <property type="entry name" value="PqqE"/>
    <property type="match status" value="1"/>
</dbReference>
<proteinExistence type="inferred from homology"/>
<dbReference type="SMART" id="SM00729">
    <property type="entry name" value="Elp3"/>
    <property type="match status" value="1"/>
</dbReference>
<dbReference type="SFLD" id="SFLDS00029">
    <property type="entry name" value="Radical_SAM"/>
    <property type="match status" value="1"/>
</dbReference>
<evidence type="ECO:0000256" key="1">
    <source>
        <dbReference type="ARBA" id="ARBA00022485"/>
    </source>
</evidence>
<keyword evidence="5 8" id="KW-0560">Oxidoreductase</keyword>
<gene>
    <name evidence="8 10" type="primary">pqqE</name>
    <name evidence="10" type="ORF">HHL15_19005</name>
</gene>
<dbReference type="GO" id="GO:0016491">
    <property type="term" value="F:oxidoreductase activity"/>
    <property type="evidence" value="ECO:0007669"/>
    <property type="project" value="UniProtKB-KW"/>
</dbReference>
<dbReference type="GO" id="GO:0005506">
    <property type="term" value="F:iron ion binding"/>
    <property type="evidence" value="ECO:0007669"/>
    <property type="project" value="UniProtKB-UniRule"/>
</dbReference>
<keyword evidence="1 8" id="KW-0004">4Fe-4S</keyword>
<evidence type="ECO:0000256" key="2">
    <source>
        <dbReference type="ARBA" id="ARBA00022691"/>
    </source>
</evidence>
<dbReference type="UniPathway" id="UPA00539"/>
<feature type="domain" description="Radical SAM core" evidence="9">
    <location>
        <begin position="17"/>
        <end position="232"/>
    </location>
</feature>
<dbReference type="GO" id="GO:0009975">
    <property type="term" value="F:cyclase activity"/>
    <property type="evidence" value="ECO:0007669"/>
    <property type="project" value="UniProtKB-UniRule"/>
</dbReference>
<dbReference type="InterPro" id="IPR058240">
    <property type="entry name" value="rSAM_sf"/>
</dbReference>
<keyword evidence="4 8" id="KW-0884">PQQ biosynthesis</keyword>
<dbReference type="Pfam" id="PF04055">
    <property type="entry name" value="Radical_SAM"/>
    <property type="match status" value="1"/>
</dbReference>
<comment type="cofactor">
    <cofactor evidence="8">
        <name>[4Fe-4S] cluster</name>
        <dbReference type="ChEBI" id="CHEBI:49883"/>
    </cofactor>
    <text evidence="8">Binds 1 [4Fe-4S] cluster. The cluster is coordinated with 3 cysteines and an exchangeable S-adenosyl-L-methionine.</text>
</comment>
<dbReference type="PANTHER" id="PTHR11228">
    <property type="entry name" value="RADICAL SAM DOMAIN PROTEIN"/>
    <property type="match status" value="1"/>
</dbReference>
<evidence type="ECO:0000313" key="10">
    <source>
        <dbReference type="EMBL" id="NML27850.1"/>
    </source>
</evidence>
<accession>A0A848G944</accession>
<dbReference type="SFLD" id="SFLDG01386">
    <property type="entry name" value="main_SPASM_domain-containing"/>
    <property type="match status" value="1"/>
</dbReference>
<dbReference type="PROSITE" id="PS51918">
    <property type="entry name" value="RADICAL_SAM"/>
    <property type="match status" value="1"/>
</dbReference>
<dbReference type="EC" id="1.21.98.4" evidence="8"/>
<dbReference type="InterPro" id="IPR050377">
    <property type="entry name" value="Radical_SAM_PqqE_MftC-like"/>
</dbReference>
<evidence type="ECO:0000259" key="9">
    <source>
        <dbReference type="PROSITE" id="PS51918"/>
    </source>
</evidence>
<dbReference type="GO" id="GO:0051539">
    <property type="term" value="F:4 iron, 4 sulfur cluster binding"/>
    <property type="evidence" value="ECO:0007669"/>
    <property type="project" value="UniProtKB-KW"/>
</dbReference>
<organism evidence="10 11">
    <name type="scientific">Zoogloea dura</name>
    <dbReference type="NCBI Taxonomy" id="2728840"/>
    <lineage>
        <taxon>Bacteria</taxon>
        <taxon>Pseudomonadati</taxon>
        <taxon>Pseudomonadota</taxon>
        <taxon>Betaproteobacteria</taxon>
        <taxon>Rhodocyclales</taxon>
        <taxon>Zoogloeaceae</taxon>
        <taxon>Zoogloea</taxon>
    </lineage>
</organism>
<dbReference type="InterPro" id="IPR006638">
    <property type="entry name" value="Elp3/MiaA/NifB-like_rSAM"/>
</dbReference>
<dbReference type="GO" id="GO:0018189">
    <property type="term" value="P:pyrroloquinoline quinone biosynthetic process"/>
    <property type="evidence" value="ECO:0007669"/>
    <property type="project" value="UniProtKB-UniRule"/>
</dbReference>
<keyword evidence="6 8" id="KW-0408">Iron</keyword>
<dbReference type="PANTHER" id="PTHR11228:SF7">
    <property type="entry name" value="PQQA PEPTIDE CYCLASE"/>
    <property type="match status" value="1"/>
</dbReference>
<reference evidence="10 11" key="1">
    <citation type="submission" date="2020-04" db="EMBL/GenBank/DDBJ databases">
        <title>Zoogloea sp. G-4-1-14 isolated from soil.</title>
        <authorList>
            <person name="Dahal R.H."/>
        </authorList>
    </citation>
    <scope>NUCLEOTIDE SEQUENCE [LARGE SCALE GENOMIC DNA]</scope>
    <source>
        <strain evidence="10 11">G-4-1-14</strain>
    </source>
</reference>
<evidence type="ECO:0000256" key="8">
    <source>
        <dbReference type="HAMAP-Rule" id="MF_00660"/>
    </source>
</evidence>
<evidence type="ECO:0000256" key="3">
    <source>
        <dbReference type="ARBA" id="ARBA00022723"/>
    </source>
</evidence>
<dbReference type="InterPro" id="IPR017200">
    <property type="entry name" value="PqqE-like"/>
</dbReference>
<evidence type="ECO:0000256" key="5">
    <source>
        <dbReference type="ARBA" id="ARBA00023002"/>
    </source>
</evidence>
<dbReference type="Pfam" id="PF13186">
    <property type="entry name" value="SPASM"/>
    <property type="match status" value="1"/>
</dbReference>
<keyword evidence="3 8" id="KW-0479">Metal-binding</keyword>
<dbReference type="SUPFAM" id="SSF102114">
    <property type="entry name" value="Radical SAM enzymes"/>
    <property type="match status" value="1"/>
</dbReference>
<comment type="function">
    <text evidence="8">Catalyzes the cross-linking of a glutamate residue and a tyrosine residue in the PqqA protein as part of the biosynthesis of pyrroloquinoline quinone (PQQ).</text>
</comment>
<dbReference type="InterPro" id="IPR011843">
    <property type="entry name" value="PQQ_synth_PqqE_bac"/>
</dbReference>
<dbReference type="AlphaFoldDB" id="A0A848G944"/>
<dbReference type="EMBL" id="JABBGA010000019">
    <property type="protein sequence ID" value="NML27850.1"/>
    <property type="molecule type" value="Genomic_DNA"/>
</dbReference>
<comment type="subunit">
    <text evidence="8">Interacts with PqqD. The interaction is necessary for activity of PqqE.</text>
</comment>
<dbReference type="Proteomes" id="UP000580043">
    <property type="component" value="Unassembled WGS sequence"/>
</dbReference>
<keyword evidence="7 8" id="KW-0411">Iron-sulfur</keyword>
<name>A0A848G944_9RHOO</name>
<evidence type="ECO:0000313" key="11">
    <source>
        <dbReference type="Proteomes" id="UP000580043"/>
    </source>
</evidence>
<dbReference type="CDD" id="cd01335">
    <property type="entry name" value="Radical_SAM"/>
    <property type="match status" value="1"/>
</dbReference>
<evidence type="ECO:0000256" key="4">
    <source>
        <dbReference type="ARBA" id="ARBA00022905"/>
    </source>
</evidence>
<protein>
    <recommendedName>
        <fullName evidence="8">PqqA peptide cyclase</fullName>
        <ecNumber evidence="8">1.21.98.4</ecNumber>
    </recommendedName>
    <alternativeName>
        <fullName evidence="8">Coenzyme PQQ synthesis protein E</fullName>
    </alternativeName>
</protein>
<keyword evidence="2 8" id="KW-0949">S-adenosyl-L-methionine</keyword>
<dbReference type="RefSeq" id="WP_169147385.1">
    <property type="nucleotide sequence ID" value="NZ_JABBGA010000019.1"/>
</dbReference>
<dbReference type="InterPro" id="IPR007197">
    <property type="entry name" value="rSAM"/>
</dbReference>
<dbReference type="NCBIfam" id="TIGR02109">
    <property type="entry name" value="PQQ_syn_pqqE"/>
    <property type="match status" value="1"/>
</dbReference>
<dbReference type="InterPro" id="IPR023885">
    <property type="entry name" value="4Fe4S-binding_SPASM_dom"/>
</dbReference>
<dbReference type="CDD" id="cd21119">
    <property type="entry name" value="SPASM_PqqE"/>
    <property type="match status" value="1"/>
</dbReference>
<comment type="pathway">
    <text evidence="8">Cofactor biosynthesis; pyrroloquinoline quinone biosynthesis.</text>
</comment>
<keyword evidence="11" id="KW-1185">Reference proteome</keyword>
<comment type="similarity">
    <text evidence="8">Belongs to the radical SAM superfamily. PqqE family.</text>
</comment>
<dbReference type="SFLD" id="SFLDG01067">
    <property type="entry name" value="SPASM/twitch_domain_containing"/>
    <property type="match status" value="1"/>
</dbReference>
<sequence length="383" mass="42424">MDTLLVPPEALQPAARRPGPLWLLAEVTYRCPLHCAFCYNPVDFAAAGPELSTDDWLSVIRQARTMGAAQFGISGGEPLLRDDIEILVAEARRLGFYTNLITSGVGLTEARLAALKEAGLDHIQLSFQDATREANDLITNTRTFDLKRKVAALTKAAGYPTVINCVLHRSNIDHLDRIIEMAAEIGAEYLELANTQYHGWAFLNREALMPSAAQLAEAEAVTERWRQKLGKKMRILFVTPDYQSKKPKKCMNGWGEVFLSVTPDGLALPCHTARMLPGLDFPDVREHALDWIWHDSPLFNRFRGTAWLPDTCQSCEDKDKDHGGCRCQAFMLTGNAGATDPVCPKSPDHALIEATLASAERQDNCHPLVFRDPKASKALGRAF</sequence>
<dbReference type="PIRSF" id="PIRSF037420">
    <property type="entry name" value="PQQ_syn_pqqE"/>
    <property type="match status" value="1"/>
</dbReference>
<dbReference type="Gene3D" id="3.20.20.70">
    <property type="entry name" value="Aldolase class I"/>
    <property type="match status" value="1"/>
</dbReference>
<feature type="binding site" evidence="8">
    <location>
        <position position="38"/>
    </location>
    <ligand>
        <name>[4Fe-4S] cluster</name>
        <dbReference type="ChEBI" id="CHEBI:49883"/>
        <note>4Fe-4S-S-AdoMet</note>
    </ligand>
</feature>